<dbReference type="AlphaFoldDB" id="A0AB38E636"/>
<gene>
    <name evidence="1" type="ORF">XAP6984_870019</name>
    <name evidence="2" type="ORF">XAP7430_850019</name>
</gene>
<accession>A0AB38E636</accession>
<reference evidence="3 4" key="1">
    <citation type="submission" date="2017-10" db="EMBL/GenBank/DDBJ databases">
        <authorList>
            <person name="Regsiter A."/>
            <person name="William W."/>
        </authorList>
    </citation>
    <scope>NUCLEOTIDE SEQUENCE [LARGE SCALE GENOMIC DNA]</scope>
    <source>
        <strain evidence="1 4">CFBP6984</strain>
        <strain evidence="2 3">CFBP7430</strain>
    </source>
</reference>
<dbReference type="EMBL" id="OCYT01000147">
    <property type="protein sequence ID" value="SON88421.1"/>
    <property type="molecule type" value="Genomic_DNA"/>
</dbReference>
<evidence type="ECO:0000313" key="3">
    <source>
        <dbReference type="Proteomes" id="UP000234166"/>
    </source>
</evidence>
<evidence type="ECO:0000313" key="2">
    <source>
        <dbReference type="EMBL" id="SON92723.1"/>
    </source>
</evidence>
<comment type="caution">
    <text evidence="2">The sequence shown here is derived from an EMBL/GenBank/DDBJ whole genome shotgun (WGS) entry which is preliminary data.</text>
</comment>
<dbReference type="Proteomes" id="UP000234181">
    <property type="component" value="Unassembled WGS sequence"/>
</dbReference>
<protein>
    <submittedName>
        <fullName evidence="2">Uncharacterized protein</fullName>
    </submittedName>
</protein>
<evidence type="ECO:0000313" key="4">
    <source>
        <dbReference type="Proteomes" id="UP000234181"/>
    </source>
</evidence>
<organism evidence="2 3">
    <name type="scientific">Xanthomonas campestris pv. phaseoli</name>
    <dbReference type="NCBI Taxonomy" id="317013"/>
    <lineage>
        <taxon>Bacteria</taxon>
        <taxon>Pseudomonadati</taxon>
        <taxon>Pseudomonadota</taxon>
        <taxon>Gammaproteobacteria</taxon>
        <taxon>Lysobacterales</taxon>
        <taxon>Lysobacteraceae</taxon>
        <taxon>Xanthomonas</taxon>
    </lineage>
</organism>
<keyword evidence="4" id="KW-1185">Reference proteome</keyword>
<dbReference type="EMBL" id="OCYS01000144">
    <property type="protein sequence ID" value="SON92723.1"/>
    <property type="molecule type" value="Genomic_DNA"/>
</dbReference>
<sequence length="116" mass="12366">MVVGGTRDLHGPGGDRICSRCPHLAGDCTHHVVSRSKRAADPGDAQLGPGSRRLPLNARIATVCRGDHLPDVCCAIRVAIENLKETIDAAVVPLFRTPGVHRFNAADDRDPLPSCQ</sequence>
<dbReference type="Proteomes" id="UP000234166">
    <property type="component" value="Unassembled WGS sequence"/>
</dbReference>
<evidence type="ECO:0000313" key="1">
    <source>
        <dbReference type="EMBL" id="SON88421.1"/>
    </source>
</evidence>
<name>A0AB38E636_XANCH</name>
<proteinExistence type="predicted"/>